<proteinExistence type="evidence at transcript level"/>
<feature type="chain" id="PRO_5001514871" evidence="1">
    <location>
        <begin position="18"/>
        <end position="99"/>
    </location>
</feature>
<evidence type="ECO:0000256" key="1">
    <source>
        <dbReference type="SAM" id="SignalP"/>
    </source>
</evidence>
<name>A0A023FDE2_AMBCJ</name>
<accession>A0A023FDE2</accession>
<evidence type="ECO:0000313" key="2">
    <source>
        <dbReference type="EMBL" id="JAC18893.1"/>
    </source>
</evidence>
<feature type="signal peptide" evidence="1">
    <location>
        <begin position="1"/>
        <end position="17"/>
    </location>
</feature>
<dbReference type="EMBL" id="GBBK01005589">
    <property type="protein sequence ID" value="JAC18893.1"/>
    <property type="molecule type" value="mRNA"/>
</dbReference>
<keyword evidence="1" id="KW-0732">Signal</keyword>
<organism evidence="2">
    <name type="scientific">Amblyomma cajennense</name>
    <name type="common">Cayenne tick</name>
    <name type="synonym">Acarus cajennensis</name>
    <dbReference type="NCBI Taxonomy" id="34607"/>
    <lineage>
        <taxon>Eukaryota</taxon>
        <taxon>Metazoa</taxon>
        <taxon>Ecdysozoa</taxon>
        <taxon>Arthropoda</taxon>
        <taxon>Chelicerata</taxon>
        <taxon>Arachnida</taxon>
        <taxon>Acari</taxon>
        <taxon>Parasitiformes</taxon>
        <taxon>Ixodida</taxon>
        <taxon>Ixodoidea</taxon>
        <taxon>Ixodidae</taxon>
        <taxon>Amblyomminae</taxon>
        <taxon>Amblyomma</taxon>
    </lineage>
</organism>
<protein>
    <submittedName>
        <fullName evidence="2">Putative secreted protein</fullName>
    </submittedName>
</protein>
<reference evidence="2" key="1">
    <citation type="submission" date="2014-03" db="EMBL/GenBank/DDBJ databases">
        <title>The sialotranscriptome of Amblyomma triste, Amblyomma parvum and Amblyomma cajennense ticks, uncovered by 454-based RNA-seq.</title>
        <authorList>
            <person name="Garcia G.R."/>
            <person name="Gardinassi L.G."/>
            <person name="Ribeiro J.M."/>
            <person name="Anatriello E."/>
            <person name="Ferreira B.R."/>
            <person name="Moreira H.N."/>
            <person name="Mafra C."/>
            <person name="Olegario M.M."/>
            <person name="Szabo P.J."/>
            <person name="Miranda-Santos I.K."/>
            <person name="Maruyama S.R."/>
        </authorList>
    </citation>
    <scope>NUCLEOTIDE SEQUENCE</scope>
    <source>
        <strain evidence="2">Uberlandia</strain>
        <tissue evidence="2">Salivary glands</tissue>
    </source>
</reference>
<dbReference type="Gene3D" id="2.30.130.100">
    <property type="match status" value="1"/>
</dbReference>
<dbReference type="AlphaFoldDB" id="A0A023FDE2"/>
<sequence>MLVILALAAAFAILAGADESPEQPHFNYNSDCNPTKTHIYQQCSFRCSDIMNALNGNESCYLSNQGQVNEAVAMERAEKKTGVCINGECTENSTDRQSP</sequence>